<organism evidence="9 10">
    <name type="scientific">Modicisalibacter ilicicola DSM 19980</name>
    <dbReference type="NCBI Taxonomy" id="1121942"/>
    <lineage>
        <taxon>Bacteria</taxon>
        <taxon>Pseudomonadati</taxon>
        <taxon>Pseudomonadota</taxon>
        <taxon>Gammaproteobacteria</taxon>
        <taxon>Oceanospirillales</taxon>
        <taxon>Halomonadaceae</taxon>
        <taxon>Modicisalibacter</taxon>
    </lineage>
</organism>
<keyword evidence="7" id="KW-1133">Transmembrane helix</keyword>
<dbReference type="Pfam" id="PF13091">
    <property type="entry name" value="PLDc_2"/>
    <property type="match status" value="1"/>
</dbReference>
<evidence type="ECO:0000256" key="2">
    <source>
        <dbReference type="ARBA" id="ARBA00008664"/>
    </source>
</evidence>
<dbReference type="InterPro" id="IPR025202">
    <property type="entry name" value="PLD-like_dom"/>
</dbReference>
<feature type="transmembrane region" description="Helical" evidence="7">
    <location>
        <begin position="21"/>
        <end position="38"/>
    </location>
</feature>
<accession>A0A1M4ZAR4</accession>
<comment type="catalytic activity">
    <reaction evidence="1">
        <text>a 1,2-diacyl-sn-glycero-3-phosphocholine + H2O = a 1,2-diacyl-sn-glycero-3-phosphate + choline + H(+)</text>
        <dbReference type="Rhea" id="RHEA:14445"/>
        <dbReference type="ChEBI" id="CHEBI:15354"/>
        <dbReference type="ChEBI" id="CHEBI:15377"/>
        <dbReference type="ChEBI" id="CHEBI:15378"/>
        <dbReference type="ChEBI" id="CHEBI:57643"/>
        <dbReference type="ChEBI" id="CHEBI:58608"/>
        <dbReference type="EC" id="3.1.4.4"/>
    </reaction>
</comment>
<evidence type="ECO:0000313" key="10">
    <source>
        <dbReference type="Proteomes" id="UP000184346"/>
    </source>
</evidence>
<dbReference type="SUPFAM" id="SSF56024">
    <property type="entry name" value="Phospholipase D/nuclease"/>
    <property type="match status" value="2"/>
</dbReference>
<keyword evidence="4" id="KW-0378">Hydrolase</keyword>
<dbReference type="EC" id="3.1.4.4" evidence="3"/>
<evidence type="ECO:0000259" key="8">
    <source>
        <dbReference type="PROSITE" id="PS50035"/>
    </source>
</evidence>
<feature type="domain" description="PLD phosphodiesterase" evidence="8">
    <location>
        <begin position="217"/>
        <end position="247"/>
    </location>
</feature>
<name>A0A1M4ZAR4_9GAMM</name>
<comment type="similarity">
    <text evidence="2">Belongs to the phospholipase D family.</text>
</comment>
<sequence>MKGVKNSTGQEEAGTRWFRSLLLLVVVAYLGMALYQAFKPLPEGINMATPLRPVENVAFLGDATYLDKWGQRRSEQVIFDEILRLIGQANRLVVLDMFLFNDFAGESTDDHRALSSELTRALTQRKDQMPGLEAVLITDPLNTLYGALEPDHLQALRAAGVKIVMTDLTRLRASNPFWSGFWYWCCSWLGNSEEGGWLPNPLGQGEVTLRSYLQLLNFNANHRKTLVVDSGESWTGLVTSANPHDASSAHDNVALRFQGPAAIDLLKTERAVVRMSGGRIDFDTPVIEQPVSSDGLRLQVLTESRIRNALRIAIDSAELGDRIDIAVFYFSHRQLLESVISAHERGVRVRVLLDPNRDAFGLEKNGIPNRQAATGLHRAGVPVRWCATTGEQCHSKLLLKRSLSGDAALILGSANFTRRNLDNLNLETSVRLKGSTQTPAITDAARYFLRYWRNSQGRLYSLPYSIYADPSPGRYWLYRVMEATGLSTF</sequence>
<dbReference type="PROSITE" id="PS50035">
    <property type="entry name" value="PLD"/>
    <property type="match status" value="1"/>
</dbReference>
<evidence type="ECO:0000313" key="9">
    <source>
        <dbReference type="EMBL" id="SHF14666.1"/>
    </source>
</evidence>
<dbReference type="PANTHER" id="PTHR43856:SF1">
    <property type="entry name" value="MITOCHONDRIAL CARDIOLIPIN HYDROLASE"/>
    <property type="match status" value="1"/>
</dbReference>
<dbReference type="GO" id="GO:0016042">
    <property type="term" value="P:lipid catabolic process"/>
    <property type="evidence" value="ECO:0007669"/>
    <property type="project" value="UniProtKB-KW"/>
</dbReference>
<dbReference type="GO" id="GO:0004630">
    <property type="term" value="F:phospholipase D activity"/>
    <property type="evidence" value="ECO:0007669"/>
    <property type="project" value="UniProtKB-EC"/>
</dbReference>
<dbReference type="GO" id="GO:0006793">
    <property type="term" value="P:phosphorus metabolic process"/>
    <property type="evidence" value="ECO:0007669"/>
    <property type="project" value="UniProtKB-ARBA"/>
</dbReference>
<dbReference type="PANTHER" id="PTHR43856">
    <property type="entry name" value="CARDIOLIPIN HYDROLASE"/>
    <property type="match status" value="1"/>
</dbReference>
<dbReference type="Gene3D" id="3.30.870.10">
    <property type="entry name" value="Endonuclease Chain A"/>
    <property type="match status" value="2"/>
</dbReference>
<evidence type="ECO:0000256" key="1">
    <source>
        <dbReference type="ARBA" id="ARBA00000798"/>
    </source>
</evidence>
<evidence type="ECO:0000256" key="4">
    <source>
        <dbReference type="ARBA" id="ARBA00022801"/>
    </source>
</evidence>
<dbReference type="AlphaFoldDB" id="A0A1M4ZAR4"/>
<dbReference type="InterPro" id="IPR001736">
    <property type="entry name" value="PLipase_D/transphosphatidylase"/>
</dbReference>
<dbReference type="STRING" id="1121942.SAMN02745148_01918"/>
<keyword evidence="10" id="KW-1185">Reference proteome</keyword>
<evidence type="ECO:0000256" key="3">
    <source>
        <dbReference type="ARBA" id="ARBA00012027"/>
    </source>
</evidence>
<dbReference type="GO" id="GO:0016891">
    <property type="term" value="F:RNA endonuclease activity producing 5'-phosphomonoesters, hydrolytic mechanism"/>
    <property type="evidence" value="ECO:0007669"/>
    <property type="project" value="TreeGrafter"/>
</dbReference>
<dbReference type="InterPro" id="IPR051406">
    <property type="entry name" value="PLD_domain"/>
</dbReference>
<keyword evidence="5" id="KW-0442">Lipid degradation</keyword>
<dbReference type="CDD" id="cd09129">
    <property type="entry name" value="PLDc_unchar2_1"/>
    <property type="match status" value="1"/>
</dbReference>
<gene>
    <name evidence="9" type="ORF">SAMN02745148_01918</name>
</gene>
<evidence type="ECO:0000256" key="5">
    <source>
        <dbReference type="ARBA" id="ARBA00022963"/>
    </source>
</evidence>
<dbReference type="Proteomes" id="UP000184346">
    <property type="component" value="Unassembled WGS sequence"/>
</dbReference>
<keyword evidence="6" id="KW-0443">Lipid metabolism</keyword>
<protein>
    <recommendedName>
        <fullName evidence="3">phospholipase D</fullName>
        <ecNumber evidence="3">3.1.4.4</ecNumber>
    </recommendedName>
</protein>
<dbReference type="RefSeq" id="WP_072822155.1">
    <property type="nucleotide sequence ID" value="NZ_FQUJ01000007.1"/>
</dbReference>
<evidence type="ECO:0000256" key="6">
    <source>
        <dbReference type="ARBA" id="ARBA00023098"/>
    </source>
</evidence>
<keyword evidence="7" id="KW-0472">Membrane</keyword>
<keyword evidence="7" id="KW-0812">Transmembrane</keyword>
<evidence type="ECO:0000256" key="7">
    <source>
        <dbReference type="SAM" id="Phobius"/>
    </source>
</evidence>
<proteinExistence type="inferred from homology"/>
<dbReference type="EMBL" id="FQUJ01000007">
    <property type="protein sequence ID" value="SHF14666.1"/>
    <property type="molecule type" value="Genomic_DNA"/>
</dbReference>
<reference evidence="9 10" key="1">
    <citation type="submission" date="2016-11" db="EMBL/GenBank/DDBJ databases">
        <authorList>
            <person name="Jaros S."/>
            <person name="Januszkiewicz K."/>
            <person name="Wedrychowicz H."/>
        </authorList>
    </citation>
    <scope>NUCLEOTIDE SEQUENCE [LARGE SCALE GENOMIC DNA]</scope>
    <source>
        <strain evidence="9 10">DSM 19980</strain>
    </source>
</reference>